<evidence type="ECO:0000256" key="1">
    <source>
        <dbReference type="PROSITE-ProRule" id="PRU00042"/>
    </source>
</evidence>
<feature type="domain" description="C2H2-type" evidence="3">
    <location>
        <begin position="334"/>
        <end position="362"/>
    </location>
</feature>
<dbReference type="Proteomes" id="UP000037035">
    <property type="component" value="Unassembled WGS sequence"/>
</dbReference>
<feature type="region of interest" description="Disordered" evidence="2">
    <location>
        <begin position="295"/>
        <end position="325"/>
    </location>
</feature>
<accession>A0A0L6VUT5</accession>
<keyword evidence="1" id="KW-0862">Zinc</keyword>
<reference evidence="4 5" key="1">
    <citation type="submission" date="2015-08" db="EMBL/GenBank/DDBJ databases">
        <title>Next Generation Sequencing and Analysis of the Genome of Puccinia sorghi L Schw, the Causal Agent of Maize Common Rust.</title>
        <authorList>
            <person name="Rochi L."/>
            <person name="Burguener G."/>
            <person name="Darino M."/>
            <person name="Turjanski A."/>
            <person name="Kreff E."/>
            <person name="Dieguez M.J."/>
            <person name="Sacco F."/>
        </authorList>
    </citation>
    <scope>NUCLEOTIDE SEQUENCE [LARGE SCALE GENOMIC DNA]</scope>
    <source>
        <strain evidence="4 5">RO10H11247</strain>
    </source>
</reference>
<dbReference type="EMBL" id="LAVV01000899">
    <property type="protein sequence ID" value="KNZ63965.1"/>
    <property type="molecule type" value="Genomic_DNA"/>
</dbReference>
<evidence type="ECO:0000259" key="3">
    <source>
        <dbReference type="PROSITE" id="PS50157"/>
    </source>
</evidence>
<dbReference type="AlphaFoldDB" id="A0A0L6VUT5"/>
<feature type="compositionally biased region" description="Polar residues" evidence="2">
    <location>
        <begin position="295"/>
        <end position="309"/>
    </location>
</feature>
<gene>
    <name evidence="4" type="ORF">VP01_1080g19</name>
</gene>
<dbReference type="InterPro" id="IPR013087">
    <property type="entry name" value="Znf_C2H2_type"/>
</dbReference>
<proteinExistence type="predicted"/>
<evidence type="ECO:0000313" key="4">
    <source>
        <dbReference type="EMBL" id="KNZ63965.1"/>
    </source>
</evidence>
<dbReference type="OrthoDB" id="2507800at2759"/>
<keyword evidence="1" id="KW-0863">Zinc-finger</keyword>
<name>A0A0L6VUT5_9BASI</name>
<evidence type="ECO:0000256" key="2">
    <source>
        <dbReference type="SAM" id="MobiDB-lite"/>
    </source>
</evidence>
<sequence length="412" mass="44695">MLHRPSSSCGFDSRTATYNGLLLRPRNRPTNGSATLVSSSGAVLPAAELYNSLARLDDSLEHTPPPAYEPFDPNSTLSRQLSTTDSTSNTAIIPPAQRECPSGSCSRRPQRAPHGPRPLLNYRSHSDQVAVSATASTEGPGVEVQESIPSCSAQNHGGHAQPLAADATIVKPAKTRQKLVKYRPPPPHIVHQEKVRQVYQSPVFYPFSPSENLLHNRPPLSNALLCPYIHSISSTAYGIKYAARANKNIRHKNVQKSSWVELSSAGSLAQSPSAAALSSPSSAHAIHLEAENSRTGLTGSAQSPDQINRNDLAVPNGKAATHSRTAQTTPLAPFICPECRFRFFDEHLLKLHLNLTHALHRNFNKQFSTTTTLPSAVPCAPPAPLAHSDHALEPIHLPARRPRNLQTTDYFD</sequence>
<protein>
    <recommendedName>
        <fullName evidence="3">C2H2-type domain-containing protein</fullName>
    </recommendedName>
</protein>
<feature type="region of interest" description="Disordered" evidence="2">
    <location>
        <begin position="58"/>
        <end position="165"/>
    </location>
</feature>
<feature type="compositionally biased region" description="Polar residues" evidence="2">
    <location>
        <begin position="73"/>
        <end position="91"/>
    </location>
</feature>
<keyword evidence="1" id="KW-0479">Metal-binding</keyword>
<evidence type="ECO:0000313" key="5">
    <source>
        <dbReference type="Proteomes" id="UP000037035"/>
    </source>
</evidence>
<organism evidence="4 5">
    <name type="scientific">Puccinia sorghi</name>
    <dbReference type="NCBI Taxonomy" id="27349"/>
    <lineage>
        <taxon>Eukaryota</taxon>
        <taxon>Fungi</taxon>
        <taxon>Dikarya</taxon>
        <taxon>Basidiomycota</taxon>
        <taxon>Pucciniomycotina</taxon>
        <taxon>Pucciniomycetes</taxon>
        <taxon>Pucciniales</taxon>
        <taxon>Pucciniaceae</taxon>
        <taxon>Puccinia</taxon>
    </lineage>
</organism>
<dbReference type="VEuPathDB" id="FungiDB:VP01_1080g19"/>
<keyword evidence="5" id="KW-1185">Reference proteome</keyword>
<comment type="caution">
    <text evidence="4">The sequence shown here is derived from an EMBL/GenBank/DDBJ whole genome shotgun (WGS) entry which is preliminary data.</text>
</comment>
<feature type="compositionally biased region" description="Polar residues" evidence="2">
    <location>
        <begin position="127"/>
        <end position="137"/>
    </location>
</feature>
<dbReference type="PROSITE" id="PS00028">
    <property type="entry name" value="ZINC_FINGER_C2H2_1"/>
    <property type="match status" value="1"/>
</dbReference>
<dbReference type="PROSITE" id="PS50157">
    <property type="entry name" value="ZINC_FINGER_C2H2_2"/>
    <property type="match status" value="1"/>
</dbReference>
<dbReference type="GO" id="GO:0008270">
    <property type="term" value="F:zinc ion binding"/>
    <property type="evidence" value="ECO:0007669"/>
    <property type="project" value="UniProtKB-KW"/>
</dbReference>